<keyword evidence="1" id="KW-0812">Transmembrane</keyword>
<accession>A0A2M4D8G7</accession>
<name>A0A2M4D8G7_ANODA</name>
<evidence type="ECO:0000256" key="1">
    <source>
        <dbReference type="SAM" id="Phobius"/>
    </source>
</evidence>
<protein>
    <submittedName>
        <fullName evidence="2">Uncharacterized protein</fullName>
    </submittedName>
</protein>
<evidence type="ECO:0000313" key="2">
    <source>
        <dbReference type="EMBL" id="MBW73855.1"/>
    </source>
</evidence>
<feature type="transmembrane region" description="Helical" evidence="1">
    <location>
        <begin position="46"/>
        <end position="75"/>
    </location>
</feature>
<reference evidence="2" key="1">
    <citation type="submission" date="2018-01" db="EMBL/GenBank/DDBJ databases">
        <title>An insight into the sialome of Amazonian anophelines.</title>
        <authorList>
            <person name="Ribeiro J.M."/>
            <person name="Scarpassa V."/>
            <person name="Calvo E."/>
        </authorList>
    </citation>
    <scope>NUCLEOTIDE SEQUENCE</scope>
</reference>
<organism evidence="2">
    <name type="scientific">Anopheles darlingi</name>
    <name type="common">Mosquito</name>
    <dbReference type="NCBI Taxonomy" id="43151"/>
    <lineage>
        <taxon>Eukaryota</taxon>
        <taxon>Metazoa</taxon>
        <taxon>Ecdysozoa</taxon>
        <taxon>Arthropoda</taxon>
        <taxon>Hexapoda</taxon>
        <taxon>Insecta</taxon>
        <taxon>Pterygota</taxon>
        <taxon>Neoptera</taxon>
        <taxon>Endopterygota</taxon>
        <taxon>Diptera</taxon>
        <taxon>Nematocera</taxon>
        <taxon>Culicoidea</taxon>
        <taxon>Culicidae</taxon>
        <taxon>Anophelinae</taxon>
        <taxon>Anopheles</taxon>
    </lineage>
</organism>
<keyword evidence="1" id="KW-0472">Membrane</keyword>
<proteinExistence type="predicted"/>
<keyword evidence="1" id="KW-1133">Transmembrane helix</keyword>
<sequence>MVYMMAVRVVVGTVNTATTTITTVAPIAGRSVAVAQLFHQNTMIHVIVVVVVVVVVVTVAIGVGAAAAAAAAAIAADTNTVPIGTVHHAYVGVRRTTDVVLLHTECCRIERDRWRYAAQQLGRLNR</sequence>
<dbReference type="AlphaFoldDB" id="A0A2M4D8G7"/>
<dbReference type="EMBL" id="GGFL01009677">
    <property type="protein sequence ID" value="MBW73855.1"/>
    <property type="molecule type" value="Transcribed_RNA"/>
</dbReference>